<dbReference type="Proteomes" id="UP000610594">
    <property type="component" value="Unassembled WGS sequence"/>
</dbReference>
<evidence type="ECO:0000313" key="6">
    <source>
        <dbReference type="EMBL" id="NHZ65528.1"/>
    </source>
</evidence>
<dbReference type="Gene3D" id="3.40.47.10">
    <property type="match status" value="1"/>
</dbReference>
<accession>A0ABX0MS05</accession>
<keyword evidence="7" id="KW-1185">Reference proteome</keyword>
<dbReference type="InterPro" id="IPR000794">
    <property type="entry name" value="Beta-ketoacyl_synthase"/>
</dbReference>
<dbReference type="InterPro" id="IPR014030">
    <property type="entry name" value="Ketoacyl_synth_N"/>
</dbReference>
<organism evidence="6 7">
    <name type="scientific">Massilia genomosp. 1</name>
    <dbReference type="NCBI Taxonomy" id="2609280"/>
    <lineage>
        <taxon>Bacteria</taxon>
        <taxon>Pseudomonadati</taxon>
        <taxon>Pseudomonadota</taxon>
        <taxon>Betaproteobacteria</taxon>
        <taxon>Burkholderiales</taxon>
        <taxon>Oxalobacteraceae</taxon>
        <taxon>Telluria group</taxon>
        <taxon>Massilia</taxon>
    </lineage>
</organism>
<evidence type="ECO:0000256" key="2">
    <source>
        <dbReference type="ARBA" id="ARBA00008467"/>
    </source>
</evidence>
<dbReference type="EMBL" id="WHJF01000087">
    <property type="protein sequence ID" value="NHZ65528.1"/>
    <property type="molecule type" value="Genomic_DNA"/>
</dbReference>
<dbReference type="Pfam" id="PF00109">
    <property type="entry name" value="ketoacyl-synt"/>
    <property type="match status" value="1"/>
</dbReference>
<name>A0ABX0MS05_9BURK</name>
<dbReference type="PROSITE" id="PS52004">
    <property type="entry name" value="KS3_2"/>
    <property type="match status" value="1"/>
</dbReference>
<dbReference type="CDD" id="cd00834">
    <property type="entry name" value="KAS_I_II"/>
    <property type="match status" value="1"/>
</dbReference>
<dbReference type="SMART" id="SM00825">
    <property type="entry name" value="PKS_KS"/>
    <property type="match status" value="1"/>
</dbReference>
<dbReference type="PANTHER" id="PTHR11712">
    <property type="entry name" value="POLYKETIDE SYNTHASE-RELATED"/>
    <property type="match status" value="1"/>
</dbReference>
<dbReference type="Pfam" id="PF02801">
    <property type="entry name" value="Ketoacyl-synt_C"/>
    <property type="match status" value="1"/>
</dbReference>
<proteinExistence type="inferred from homology"/>
<protein>
    <submittedName>
        <fullName evidence="6">Beta-ketoacyl-[acyl-carrier-protein] synthase II</fullName>
    </submittedName>
</protein>
<dbReference type="InterPro" id="IPR016039">
    <property type="entry name" value="Thiolase-like"/>
</dbReference>
<feature type="domain" description="Ketosynthase family 3 (KS3)" evidence="5">
    <location>
        <begin position="1"/>
        <end position="420"/>
    </location>
</feature>
<comment type="caution">
    <text evidence="6">The sequence shown here is derived from an EMBL/GenBank/DDBJ whole genome shotgun (WGS) entry which is preliminary data.</text>
</comment>
<dbReference type="InterPro" id="IPR020841">
    <property type="entry name" value="PKS_Beta-ketoAc_synthase_dom"/>
</dbReference>
<evidence type="ECO:0000313" key="7">
    <source>
        <dbReference type="Proteomes" id="UP000610594"/>
    </source>
</evidence>
<keyword evidence="3 4" id="KW-0808">Transferase</keyword>
<gene>
    <name evidence="6" type="ORF">F1735_25055</name>
</gene>
<evidence type="ECO:0000256" key="3">
    <source>
        <dbReference type="ARBA" id="ARBA00022679"/>
    </source>
</evidence>
<comment type="pathway">
    <text evidence="1">Lipid metabolism; fatty acid biosynthesis.</text>
</comment>
<dbReference type="PANTHER" id="PTHR11712:SF336">
    <property type="entry name" value="3-OXOACYL-[ACYL-CARRIER-PROTEIN] SYNTHASE, MITOCHONDRIAL"/>
    <property type="match status" value="1"/>
</dbReference>
<dbReference type="RefSeq" id="WP_167239473.1">
    <property type="nucleotide sequence ID" value="NZ_WHJF01000087.1"/>
</dbReference>
<sequence length="422" mass="43379">MRRAVITGVGAVSAFGVGMPALFDGLADGRSCIAPVRSFDACAFDTRMACEVTAGGIGRDWLRTHLGDLGHAEAVLDAYQRAGAWRDRKCMFALLAAVEAWRMAGCGGAEDEASLVMALGLEQAFLDDFGPMFSGQAIDWSAGGHDGIRFRSDVDLGARLVGDVFGLHGQVIVNASACAAGGLAIAHAASLIERGAAAIVLCGGADSMVNPFGLGGMSRLGAPSPRNEPDACRPFDLRRDGLVIGEGAAMFVIESEQRAAGRGARVLARVLGYGSTQDAYRVTAPRPDGAAARRAMEVALGRAKLAPADIGYINAHGTGTPLNDVAEARAIAAVFGARAVPVSSVKGAIGHLMAASGAIEAAACLLAFERNLLPGTANHRDPDPQCEVDVIKTPRAASVDAVLSNSFGFGGQNVSLILGRPA</sequence>
<dbReference type="InterPro" id="IPR014031">
    <property type="entry name" value="Ketoacyl_synth_C"/>
</dbReference>
<evidence type="ECO:0000256" key="4">
    <source>
        <dbReference type="RuleBase" id="RU003694"/>
    </source>
</evidence>
<evidence type="ECO:0000256" key="1">
    <source>
        <dbReference type="ARBA" id="ARBA00005194"/>
    </source>
</evidence>
<dbReference type="SUPFAM" id="SSF53901">
    <property type="entry name" value="Thiolase-like"/>
    <property type="match status" value="2"/>
</dbReference>
<reference evidence="6 7" key="1">
    <citation type="submission" date="2019-10" db="EMBL/GenBank/DDBJ databases">
        <title>Taxonomy of Antarctic Massilia spp.: description of Massilia rubra sp. nov., Massilia aquatica sp. nov., Massilia mucilaginosa sp. nov., Massilia frigida sp. nov. isolated from streams, lakes and regoliths.</title>
        <authorList>
            <person name="Holochova P."/>
            <person name="Sedlacek I."/>
            <person name="Kralova S."/>
            <person name="Maslanova I."/>
            <person name="Busse H.-J."/>
            <person name="Stankova E."/>
            <person name="Vrbovska V."/>
            <person name="Kovarovic V."/>
            <person name="Bartak M."/>
            <person name="Svec P."/>
            <person name="Pantucek R."/>
        </authorList>
    </citation>
    <scope>NUCLEOTIDE SEQUENCE [LARGE SCALE GENOMIC DNA]</scope>
    <source>
        <strain evidence="6 7">CCM 8694</strain>
    </source>
</reference>
<comment type="similarity">
    <text evidence="2 4">Belongs to the thiolase-like superfamily. Beta-ketoacyl-ACP synthases family.</text>
</comment>
<evidence type="ECO:0000259" key="5">
    <source>
        <dbReference type="PROSITE" id="PS52004"/>
    </source>
</evidence>